<dbReference type="Gene3D" id="1.10.287.130">
    <property type="match status" value="1"/>
</dbReference>
<reference evidence="11 12" key="1">
    <citation type="journal article" date="2014" name="Genome Announc.">
        <title>Draft genome sequences of six enterohepatic helicobacter species isolated from humans and one from rhesus macaques.</title>
        <authorList>
            <person name="Shen Z."/>
            <person name="Sheh A."/>
            <person name="Young S.K."/>
            <person name="Abouelliel A."/>
            <person name="Ward D.V."/>
            <person name="Earl A.M."/>
            <person name="Fox J.G."/>
        </authorList>
    </citation>
    <scope>NUCLEOTIDE SEQUENCE [LARGE SCALE GENOMIC DNA]</scope>
    <source>
        <strain evidence="11 12">MIT 99-5501</strain>
    </source>
</reference>
<dbReference type="GO" id="GO:0005886">
    <property type="term" value="C:plasma membrane"/>
    <property type="evidence" value="ECO:0007669"/>
    <property type="project" value="UniProtKB-SubCell"/>
</dbReference>
<feature type="transmembrane region" description="Helical" evidence="9">
    <location>
        <begin position="7"/>
        <end position="27"/>
    </location>
</feature>
<keyword evidence="12" id="KW-1185">Reference proteome</keyword>
<dbReference type="AlphaFoldDB" id="V8C5P0"/>
<comment type="subcellular location">
    <subcellularLocation>
        <location evidence="2">Cell membrane</location>
        <topology evidence="2">Multi-pass membrane protein</topology>
    </subcellularLocation>
</comment>
<dbReference type="Pfam" id="PF00512">
    <property type="entry name" value="HisKA"/>
    <property type="match status" value="1"/>
</dbReference>
<evidence type="ECO:0000256" key="7">
    <source>
        <dbReference type="ARBA" id="ARBA00022777"/>
    </source>
</evidence>
<dbReference type="InterPro" id="IPR036890">
    <property type="entry name" value="HATPase_C_sf"/>
</dbReference>
<evidence type="ECO:0000313" key="12">
    <source>
        <dbReference type="Proteomes" id="UP000018731"/>
    </source>
</evidence>
<dbReference type="InterPro" id="IPR050980">
    <property type="entry name" value="2C_sensor_his_kinase"/>
</dbReference>
<dbReference type="PROSITE" id="PS50109">
    <property type="entry name" value="HIS_KIN"/>
    <property type="match status" value="1"/>
</dbReference>
<protein>
    <recommendedName>
        <fullName evidence="3">histidine kinase</fullName>
        <ecNumber evidence="3">2.7.13.3</ecNumber>
    </recommendedName>
</protein>
<dbReference type="eggNOG" id="COG0642">
    <property type="taxonomic scope" value="Bacteria"/>
</dbReference>
<dbReference type="OrthoDB" id="9812241at2"/>
<dbReference type="Proteomes" id="UP000018731">
    <property type="component" value="Unassembled WGS sequence"/>
</dbReference>
<dbReference type="PANTHER" id="PTHR44936:SF10">
    <property type="entry name" value="SENSOR PROTEIN RSTB"/>
    <property type="match status" value="1"/>
</dbReference>
<keyword evidence="4" id="KW-1003">Cell membrane</keyword>
<gene>
    <name evidence="11" type="ORF">HMPREF2086_01522</name>
</gene>
<dbReference type="SMART" id="SM00388">
    <property type="entry name" value="HisKA"/>
    <property type="match status" value="1"/>
</dbReference>
<feature type="transmembrane region" description="Helical" evidence="9">
    <location>
        <begin position="132"/>
        <end position="154"/>
    </location>
</feature>
<dbReference type="GO" id="GO:0000155">
    <property type="term" value="F:phosphorelay sensor kinase activity"/>
    <property type="evidence" value="ECO:0007669"/>
    <property type="project" value="InterPro"/>
</dbReference>
<accession>V8C5P0</accession>
<evidence type="ECO:0000256" key="6">
    <source>
        <dbReference type="ARBA" id="ARBA00022741"/>
    </source>
</evidence>
<keyword evidence="7" id="KW-0418">Kinase</keyword>
<proteinExistence type="predicted"/>
<dbReference type="PANTHER" id="PTHR44936">
    <property type="entry name" value="SENSOR PROTEIN CREC"/>
    <property type="match status" value="1"/>
</dbReference>
<evidence type="ECO:0000256" key="4">
    <source>
        <dbReference type="ARBA" id="ARBA00022475"/>
    </source>
</evidence>
<dbReference type="InterPro" id="IPR036097">
    <property type="entry name" value="HisK_dim/P_sf"/>
</dbReference>
<dbReference type="SUPFAM" id="SSF47384">
    <property type="entry name" value="Homodimeric domain of signal transducing histidine kinase"/>
    <property type="match status" value="1"/>
</dbReference>
<keyword evidence="6" id="KW-0547">Nucleotide-binding</keyword>
<name>V8C5P0_9HELI</name>
<evidence type="ECO:0000256" key="9">
    <source>
        <dbReference type="SAM" id="Phobius"/>
    </source>
</evidence>
<dbReference type="SUPFAM" id="SSF55874">
    <property type="entry name" value="ATPase domain of HSP90 chaperone/DNA topoisomerase II/histidine kinase"/>
    <property type="match status" value="2"/>
</dbReference>
<organism evidence="11 12">
    <name type="scientific">Helicobacter macacae MIT 99-5501</name>
    <dbReference type="NCBI Taxonomy" id="1357400"/>
    <lineage>
        <taxon>Bacteria</taxon>
        <taxon>Pseudomonadati</taxon>
        <taxon>Campylobacterota</taxon>
        <taxon>Epsilonproteobacteria</taxon>
        <taxon>Campylobacterales</taxon>
        <taxon>Helicobacteraceae</taxon>
        <taxon>Helicobacter</taxon>
    </lineage>
</organism>
<keyword evidence="5" id="KW-0808">Transferase</keyword>
<evidence type="ECO:0000256" key="5">
    <source>
        <dbReference type="ARBA" id="ARBA00022679"/>
    </source>
</evidence>
<dbReference type="CDD" id="cd00082">
    <property type="entry name" value="HisKA"/>
    <property type="match status" value="1"/>
</dbReference>
<dbReference type="EC" id="2.7.13.3" evidence="3"/>
<comment type="catalytic activity">
    <reaction evidence="1">
        <text>ATP + protein L-histidine = ADP + protein N-phospho-L-histidine.</text>
        <dbReference type="EC" id="2.7.13.3"/>
    </reaction>
</comment>
<keyword evidence="8" id="KW-0067">ATP-binding</keyword>
<evidence type="ECO:0000313" key="11">
    <source>
        <dbReference type="EMBL" id="ETD22723.1"/>
    </source>
</evidence>
<evidence type="ECO:0000256" key="2">
    <source>
        <dbReference type="ARBA" id="ARBA00004651"/>
    </source>
</evidence>
<dbReference type="STRING" id="1357400.HMPREF2086_01522"/>
<keyword evidence="9" id="KW-0472">Membrane</keyword>
<dbReference type="Gene3D" id="3.30.565.10">
    <property type="entry name" value="Histidine kinase-like ATPase, C-terminal domain"/>
    <property type="match status" value="1"/>
</dbReference>
<dbReference type="GO" id="GO:0005524">
    <property type="term" value="F:ATP binding"/>
    <property type="evidence" value="ECO:0007669"/>
    <property type="project" value="UniProtKB-KW"/>
</dbReference>
<feature type="domain" description="Histidine kinase" evidence="10">
    <location>
        <begin position="212"/>
        <end position="466"/>
    </location>
</feature>
<dbReference type="InterPro" id="IPR003661">
    <property type="entry name" value="HisK_dim/P_dom"/>
</dbReference>
<dbReference type="HOGENOM" id="CLU_051843_0_0_7"/>
<sequence>MKALSSIYFKIFFLFLSAIIVAIALAYEIDKSFHNSEISRSKIEIFYLINSMTPNIVMEDFATAKVLAEQFGFYELNSLPNGYSTLYQSTNDMVRSMIFSTKEMLGFELEYEEYHTIVSRPISYGVVMGNDFLFFCVVFVGILALLGIVVLRLLRPLRKLKKSLKSFNAEISSNAFVANAQKDEISALIAMLNEMSEQIVRMLKSRELILKSLGHELKTPLTKMRLFIEVSQKEYPYMQKLLPHISGLRGLIDNILELERLSSGKIQLQSSRFFAETLVFETLKNFNEEEEKIRLEMIENFPIQGDLELLARALRNLIENALKYNESPYIKIIIGDELCAQSATLAQNQETKNDKTTNKLVGWGNMNYTLGLELESLQDSIASPALKNALKSTLNLPKCISVVSKSPPLTHPLHHYTEPFVRDDVHNALPGHGLGLSIVSDILALHGYCLQYSYHNQRHYFSMVIA</sequence>
<dbReference type="PATRIC" id="fig|1357400.3.peg.2046"/>
<evidence type="ECO:0000256" key="1">
    <source>
        <dbReference type="ARBA" id="ARBA00000085"/>
    </source>
</evidence>
<dbReference type="InterPro" id="IPR005467">
    <property type="entry name" value="His_kinase_dom"/>
</dbReference>
<dbReference type="EMBL" id="AZJI01000007">
    <property type="protein sequence ID" value="ETD22723.1"/>
    <property type="molecule type" value="Genomic_DNA"/>
</dbReference>
<keyword evidence="9" id="KW-1133">Transmembrane helix</keyword>
<evidence type="ECO:0000259" key="10">
    <source>
        <dbReference type="PROSITE" id="PS50109"/>
    </source>
</evidence>
<dbReference type="RefSeq" id="WP_023928257.1">
    <property type="nucleotide sequence ID" value="NZ_KI669455.1"/>
</dbReference>
<evidence type="ECO:0000256" key="3">
    <source>
        <dbReference type="ARBA" id="ARBA00012438"/>
    </source>
</evidence>
<keyword evidence="9" id="KW-0812">Transmembrane</keyword>
<comment type="caution">
    <text evidence="11">The sequence shown here is derived from an EMBL/GenBank/DDBJ whole genome shotgun (WGS) entry which is preliminary data.</text>
</comment>
<evidence type="ECO:0000256" key="8">
    <source>
        <dbReference type="ARBA" id="ARBA00022840"/>
    </source>
</evidence>